<organism evidence="3">
    <name type="scientific">bioreactor metagenome</name>
    <dbReference type="NCBI Taxonomy" id="1076179"/>
    <lineage>
        <taxon>unclassified sequences</taxon>
        <taxon>metagenomes</taxon>
        <taxon>ecological metagenomes</taxon>
    </lineage>
</organism>
<dbReference type="AlphaFoldDB" id="A0A644UJ72"/>
<feature type="transmembrane region" description="Helical" evidence="1">
    <location>
        <begin position="35"/>
        <end position="59"/>
    </location>
</feature>
<evidence type="ECO:0000259" key="2">
    <source>
        <dbReference type="Pfam" id="PF11127"/>
    </source>
</evidence>
<feature type="domain" description="Inner membrane protein YgaP-like transmembrane" evidence="2">
    <location>
        <begin position="1"/>
        <end position="66"/>
    </location>
</feature>
<keyword evidence="1" id="KW-0812">Transmembrane</keyword>
<keyword evidence="1" id="KW-0472">Membrane</keyword>
<dbReference type="Pfam" id="PF11127">
    <property type="entry name" value="YgaP-like_TM"/>
    <property type="match status" value="1"/>
</dbReference>
<protein>
    <recommendedName>
        <fullName evidence="2">Inner membrane protein YgaP-like transmembrane domain-containing protein</fullName>
    </recommendedName>
</protein>
<feature type="transmembrane region" description="Helical" evidence="1">
    <location>
        <begin position="12"/>
        <end position="29"/>
    </location>
</feature>
<name>A0A644UJ72_9ZZZZ</name>
<sequence>MKKNIGNTDKLIRLVLALVVAVLYFLNIISGTLAIVLGIFALVMVLTSLMNFCGLYAIFGCSTCKSEGKK</sequence>
<evidence type="ECO:0000313" key="3">
    <source>
        <dbReference type="EMBL" id="MPL79067.1"/>
    </source>
</evidence>
<dbReference type="InterPro" id="IPR021309">
    <property type="entry name" value="YgaP-like_TM"/>
</dbReference>
<reference evidence="3" key="1">
    <citation type="submission" date="2019-08" db="EMBL/GenBank/DDBJ databases">
        <authorList>
            <person name="Kucharzyk K."/>
            <person name="Murdoch R.W."/>
            <person name="Higgins S."/>
            <person name="Loffler F."/>
        </authorList>
    </citation>
    <scope>NUCLEOTIDE SEQUENCE</scope>
</reference>
<evidence type="ECO:0000256" key="1">
    <source>
        <dbReference type="SAM" id="Phobius"/>
    </source>
</evidence>
<accession>A0A644UJ72</accession>
<comment type="caution">
    <text evidence="3">The sequence shown here is derived from an EMBL/GenBank/DDBJ whole genome shotgun (WGS) entry which is preliminary data.</text>
</comment>
<dbReference type="EMBL" id="VSSQ01000122">
    <property type="protein sequence ID" value="MPL79067.1"/>
    <property type="molecule type" value="Genomic_DNA"/>
</dbReference>
<gene>
    <name evidence="3" type="ORF">SDC9_24942</name>
</gene>
<proteinExistence type="predicted"/>
<keyword evidence="1" id="KW-1133">Transmembrane helix</keyword>